<comment type="caution">
    <text evidence="6">The sequence shown here is derived from an EMBL/GenBank/DDBJ whole genome shotgun (WGS) entry which is preliminary data.</text>
</comment>
<evidence type="ECO:0000313" key="7">
    <source>
        <dbReference type="Proteomes" id="UP000638848"/>
    </source>
</evidence>
<sequence>MRAAEAGTPPPDASGGSRKDMVGKALHLVELLGEHPEGLTAAEATKACGYPFSTTYRLLNALVRDGFAELQGDKHYVLGLKIFHAAHSVAQRLGITGTVSPLLRRMVERTGESCLYAVLDGDRFHTLAKEDGPDFRVTSDPGYRGPLHSSALGLCLLAFAPDDVREGLIESIELIPLTRRTLTDRDELRRRVEQIRAQGYATQDQEHDVGMVAVAVPVLRPGGACAGSLALSAPVFRRRVEDLVEMVPLLQEAARELGARLAG</sequence>
<dbReference type="GO" id="GO:0003677">
    <property type="term" value="F:DNA binding"/>
    <property type="evidence" value="ECO:0007669"/>
    <property type="project" value="UniProtKB-KW"/>
</dbReference>
<accession>A0A917H064</accession>
<dbReference type="Pfam" id="PF09339">
    <property type="entry name" value="HTH_IclR"/>
    <property type="match status" value="1"/>
</dbReference>
<keyword evidence="1" id="KW-0805">Transcription regulation</keyword>
<evidence type="ECO:0000259" key="4">
    <source>
        <dbReference type="PROSITE" id="PS51077"/>
    </source>
</evidence>
<reference evidence="6" key="2">
    <citation type="submission" date="2020-09" db="EMBL/GenBank/DDBJ databases">
        <authorList>
            <person name="Sun Q."/>
            <person name="Zhou Y."/>
        </authorList>
    </citation>
    <scope>NUCLEOTIDE SEQUENCE</scope>
    <source>
        <strain evidence="6">CGMCC 1.12187</strain>
    </source>
</reference>
<dbReference type="InterPro" id="IPR050707">
    <property type="entry name" value="HTH_MetabolicPath_Reg"/>
</dbReference>
<dbReference type="Proteomes" id="UP000638848">
    <property type="component" value="Unassembled WGS sequence"/>
</dbReference>
<dbReference type="InterPro" id="IPR036388">
    <property type="entry name" value="WH-like_DNA-bd_sf"/>
</dbReference>
<dbReference type="Pfam" id="PF01614">
    <property type="entry name" value="IclR_C"/>
    <property type="match status" value="1"/>
</dbReference>
<dbReference type="InterPro" id="IPR029016">
    <property type="entry name" value="GAF-like_dom_sf"/>
</dbReference>
<dbReference type="RefSeq" id="WP_229741872.1">
    <property type="nucleotide sequence ID" value="NZ_BMEQ01000017.1"/>
</dbReference>
<dbReference type="GO" id="GO:0003700">
    <property type="term" value="F:DNA-binding transcription factor activity"/>
    <property type="evidence" value="ECO:0007669"/>
    <property type="project" value="TreeGrafter"/>
</dbReference>
<dbReference type="SUPFAM" id="SSF46785">
    <property type="entry name" value="Winged helix' DNA-binding domain"/>
    <property type="match status" value="1"/>
</dbReference>
<dbReference type="Gene3D" id="3.30.450.40">
    <property type="match status" value="1"/>
</dbReference>
<dbReference type="PROSITE" id="PS51077">
    <property type="entry name" value="HTH_ICLR"/>
    <property type="match status" value="1"/>
</dbReference>
<keyword evidence="3" id="KW-0804">Transcription</keyword>
<dbReference type="GO" id="GO:0045892">
    <property type="term" value="P:negative regulation of DNA-templated transcription"/>
    <property type="evidence" value="ECO:0007669"/>
    <property type="project" value="TreeGrafter"/>
</dbReference>
<dbReference type="SUPFAM" id="SSF55781">
    <property type="entry name" value="GAF domain-like"/>
    <property type="match status" value="1"/>
</dbReference>
<proteinExistence type="predicted"/>
<keyword evidence="7" id="KW-1185">Reference proteome</keyword>
<feature type="domain" description="HTH iclR-type" evidence="4">
    <location>
        <begin position="19"/>
        <end position="80"/>
    </location>
</feature>
<dbReference type="EMBL" id="BMEQ01000017">
    <property type="protein sequence ID" value="GGG63690.1"/>
    <property type="molecule type" value="Genomic_DNA"/>
</dbReference>
<reference evidence="6" key="1">
    <citation type="journal article" date="2014" name="Int. J. Syst. Evol. Microbiol.">
        <title>Complete genome sequence of Corynebacterium casei LMG S-19264T (=DSM 44701T), isolated from a smear-ripened cheese.</title>
        <authorList>
            <consortium name="US DOE Joint Genome Institute (JGI-PGF)"/>
            <person name="Walter F."/>
            <person name="Albersmeier A."/>
            <person name="Kalinowski J."/>
            <person name="Ruckert C."/>
        </authorList>
    </citation>
    <scope>NUCLEOTIDE SEQUENCE</scope>
    <source>
        <strain evidence="6">CGMCC 1.12187</strain>
    </source>
</reference>
<dbReference type="AlphaFoldDB" id="A0A917H064"/>
<dbReference type="Gene3D" id="1.10.10.10">
    <property type="entry name" value="Winged helix-like DNA-binding domain superfamily/Winged helix DNA-binding domain"/>
    <property type="match status" value="1"/>
</dbReference>
<dbReference type="InterPro" id="IPR014757">
    <property type="entry name" value="Tscrpt_reg_IclR_C"/>
</dbReference>
<organism evidence="6 7">
    <name type="scientific">Kocuria dechangensis</name>
    <dbReference type="NCBI Taxonomy" id="1176249"/>
    <lineage>
        <taxon>Bacteria</taxon>
        <taxon>Bacillati</taxon>
        <taxon>Actinomycetota</taxon>
        <taxon>Actinomycetes</taxon>
        <taxon>Micrococcales</taxon>
        <taxon>Micrococcaceae</taxon>
        <taxon>Kocuria</taxon>
    </lineage>
</organism>
<keyword evidence="2" id="KW-0238">DNA-binding</keyword>
<evidence type="ECO:0000313" key="6">
    <source>
        <dbReference type="EMBL" id="GGG63690.1"/>
    </source>
</evidence>
<gene>
    <name evidence="6" type="ORF">GCM10011374_28940</name>
</gene>
<evidence type="ECO:0000256" key="2">
    <source>
        <dbReference type="ARBA" id="ARBA00023125"/>
    </source>
</evidence>
<evidence type="ECO:0000256" key="3">
    <source>
        <dbReference type="ARBA" id="ARBA00023163"/>
    </source>
</evidence>
<dbReference type="PANTHER" id="PTHR30136">
    <property type="entry name" value="HELIX-TURN-HELIX TRANSCRIPTIONAL REGULATOR, ICLR FAMILY"/>
    <property type="match status" value="1"/>
</dbReference>
<feature type="domain" description="IclR-ED" evidence="5">
    <location>
        <begin position="81"/>
        <end position="263"/>
    </location>
</feature>
<evidence type="ECO:0000256" key="1">
    <source>
        <dbReference type="ARBA" id="ARBA00023015"/>
    </source>
</evidence>
<dbReference type="InterPro" id="IPR036390">
    <property type="entry name" value="WH_DNA-bd_sf"/>
</dbReference>
<dbReference type="SMART" id="SM00346">
    <property type="entry name" value="HTH_ICLR"/>
    <property type="match status" value="1"/>
</dbReference>
<dbReference type="PROSITE" id="PS51078">
    <property type="entry name" value="ICLR_ED"/>
    <property type="match status" value="1"/>
</dbReference>
<dbReference type="InterPro" id="IPR005471">
    <property type="entry name" value="Tscrpt_reg_IclR_N"/>
</dbReference>
<dbReference type="PANTHER" id="PTHR30136:SF35">
    <property type="entry name" value="HTH-TYPE TRANSCRIPTIONAL REGULATOR RV1719"/>
    <property type="match status" value="1"/>
</dbReference>
<name>A0A917H064_9MICC</name>
<evidence type="ECO:0000259" key="5">
    <source>
        <dbReference type="PROSITE" id="PS51078"/>
    </source>
</evidence>
<protein>
    <submittedName>
        <fullName evidence="6">IclR family transcriptional regulator</fullName>
    </submittedName>
</protein>